<dbReference type="HOGENOM" id="CLU_1861668_0_0_11"/>
<dbReference type="KEGG" id="cms:CMS2954"/>
<dbReference type="AlphaFoldDB" id="B0RCT5"/>
<dbReference type="Proteomes" id="UP000001318">
    <property type="component" value="Chromosome"/>
</dbReference>
<proteinExistence type="predicted"/>
<gene>
    <name evidence="1" type="ordered locus">CMS2954</name>
</gene>
<organism evidence="1 2">
    <name type="scientific">Clavibacter sepedonicus</name>
    <name type="common">Clavibacter michiganensis subsp. sepedonicus</name>
    <dbReference type="NCBI Taxonomy" id="31964"/>
    <lineage>
        <taxon>Bacteria</taxon>
        <taxon>Bacillati</taxon>
        <taxon>Actinomycetota</taxon>
        <taxon>Actinomycetes</taxon>
        <taxon>Micrococcales</taxon>
        <taxon>Microbacteriaceae</taxon>
        <taxon>Clavibacter</taxon>
    </lineage>
</organism>
<name>B0RCT5_CLASE</name>
<protein>
    <submittedName>
        <fullName evidence="1">Uncharacterized protein</fullName>
    </submittedName>
</protein>
<evidence type="ECO:0000313" key="1">
    <source>
        <dbReference type="EMBL" id="CAQ03025.1"/>
    </source>
</evidence>
<reference evidence="1 2" key="1">
    <citation type="journal article" date="2008" name="J. Bacteriol.">
        <title>Genome of the actinomycete plant pathogen Clavibacter michiganensis subsp. sepedonicus suggests recent niche adaptation.</title>
        <authorList>
            <person name="Bentley S.D."/>
            <person name="Corton C."/>
            <person name="Brown S.E."/>
            <person name="Barron A."/>
            <person name="Clark L."/>
            <person name="Doggett J."/>
            <person name="Harris B."/>
            <person name="Ormond D."/>
            <person name="Quail M.A."/>
            <person name="May G."/>
            <person name="Francis D."/>
            <person name="Knudson D."/>
            <person name="Parkhill J."/>
            <person name="Ishimaru C.A."/>
        </authorList>
    </citation>
    <scope>NUCLEOTIDE SEQUENCE [LARGE SCALE GENOMIC DNA]</scope>
    <source>
        <strain evidence="2">ATCC 33113 / DSM 20744 / JCM 9667 / LMG 2889 / ICMP 2535 / C-1</strain>
    </source>
</reference>
<evidence type="ECO:0000313" key="2">
    <source>
        <dbReference type="Proteomes" id="UP000001318"/>
    </source>
</evidence>
<sequence length="137" mass="15154">MTEIRELAAAEGLPSGDIDRLVGEFRARGRALVQGRLVPVRHVKGPMQSVTDLDVFELRAMVEYGESLEAHVRVYHVEPVRLRQPGGTTIVGLHVHLKNLSDPATVRAHQDSELQIARSRYHSGRTSSWGGASLVNR</sequence>
<dbReference type="EMBL" id="AM849034">
    <property type="protein sequence ID" value="CAQ03025.1"/>
    <property type="molecule type" value="Genomic_DNA"/>
</dbReference>
<accession>B0RCT5</accession>
<dbReference type="STRING" id="31964.CMS2954"/>
<keyword evidence="2" id="KW-1185">Reference proteome</keyword>